<dbReference type="InterPro" id="IPR029033">
    <property type="entry name" value="His_PPase_superfam"/>
</dbReference>
<dbReference type="PANTHER" id="PTHR47821">
    <property type="entry name" value="PHOSPHOGLYCERATE MUTASE FAMILY PROTEIN"/>
    <property type="match status" value="1"/>
</dbReference>
<dbReference type="EMBL" id="JALLPB020000025">
    <property type="protein sequence ID" value="KAL3826267.1"/>
    <property type="molecule type" value="Genomic_DNA"/>
</dbReference>
<dbReference type="Pfam" id="PF00300">
    <property type="entry name" value="His_Phos_1"/>
    <property type="match status" value="2"/>
</dbReference>
<protein>
    <recommendedName>
        <fullName evidence="3">Phosphoglycerate mutase</fullName>
    </recommendedName>
</protein>
<dbReference type="Gene3D" id="3.40.50.1240">
    <property type="entry name" value="Phosphoglycerate mutase-like"/>
    <property type="match status" value="1"/>
</dbReference>
<accession>A0ABD3SPS2</accession>
<dbReference type="SMART" id="SM00855">
    <property type="entry name" value="PGAM"/>
    <property type="match status" value="1"/>
</dbReference>
<proteinExistence type="predicted"/>
<dbReference type="AlphaFoldDB" id="A0ABD3SPS2"/>
<organism evidence="1 2">
    <name type="scientific">Cyclostephanos tholiformis</name>
    <dbReference type="NCBI Taxonomy" id="382380"/>
    <lineage>
        <taxon>Eukaryota</taxon>
        <taxon>Sar</taxon>
        <taxon>Stramenopiles</taxon>
        <taxon>Ochrophyta</taxon>
        <taxon>Bacillariophyta</taxon>
        <taxon>Coscinodiscophyceae</taxon>
        <taxon>Thalassiosirophycidae</taxon>
        <taxon>Stephanodiscales</taxon>
        <taxon>Stephanodiscaceae</taxon>
        <taxon>Cyclostephanos</taxon>
    </lineage>
</organism>
<dbReference type="InterPro" id="IPR013078">
    <property type="entry name" value="His_Pase_superF_clade-1"/>
</dbReference>
<sequence length="233" mass="25909">MINHLNECASLTQSYYALRHGQSLANVAGIISSDPKISTVQHGLSELGREQARAAGDAFAAEYIMSSSNDDYRGVAIYSSDFARARETASIFAQRLVGGGIPLYRGGDGEGDGEIVILERRLRERYFGELNGCTDERYGEVWDLDAVDADHVEFGVESANSVLERTTKFVIELDGRLSRSRTEDDASRWKCVLVAHGDVLQIMQTGFLRHEDASRHRSLRHLETATIRELILD</sequence>
<evidence type="ECO:0000313" key="2">
    <source>
        <dbReference type="Proteomes" id="UP001530377"/>
    </source>
</evidence>
<gene>
    <name evidence="1" type="ORF">ACHAXA_006295</name>
</gene>
<dbReference type="SUPFAM" id="SSF53254">
    <property type="entry name" value="Phosphoglycerate mutase-like"/>
    <property type="match status" value="1"/>
</dbReference>
<evidence type="ECO:0008006" key="3">
    <source>
        <dbReference type="Google" id="ProtNLM"/>
    </source>
</evidence>
<reference evidence="1 2" key="1">
    <citation type="submission" date="2024-10" db="EMBL/GenBank/DDBJ databases">
        <title>Updated reference genomes for cyclostephanoid diatoms.</title>
        <authorList>
            <person name="Roberts W.R."/>
            <person name="Alverson A.J."/>
        </authorList>
    </citation>
    <scope>NUCLEOTIDE SEQUENCE [LARGE SCALE GENOMIC DNA]</scope>
    <source>
        <strain evidence="1 2">AJA228-03</strain>
    </source>
</reference>
<keyword evidence="2" id="KW-1185">Reference proteome</keyword>
<comment type="caution">
    <text evidence="1">The sequence shown here is derived from an EMBL/GenBank/DDBJ whole genome shotgun (WGS) entry which is preliminary data.</text>
</comment>
<evidence type="ECO:0000313" key="1">
    <source>
        <dbReference type="EMBL" id="KAL3826267.1"/>
    </source>
</evidence>
<dbReference type="PANTHER" id="PTHR47821:SF2">
    <property type="entry name" value="PHOSPHOGLYCERATE MUTASE FAMILY PROTEIN"/>
    <property type="match status" value="1"/>
</dbReference>
<dbReference type="Proteomes" id="UP001530377">
    <property type="component" value="Unassembled WGS sequence"/>
</dbReference>
<name>A0ABD3SPS2_9STRA</name>